<keyword evidence="3" id="KW-1185">Reference proteome</keyword>
<evidence type="ECO:0000313" key="3">
    <source>
        <dbReference type="Proteomes" id="UP000005444"/>
    </source>
</evidence>
<gene>
    <name evidence="2" type="ordered locus">PECL_1655</name>
</gene>
<feature type="transmembrane region" description="Helical" evidence="1">
    <location>
        <begin position="297"/>
        <end position="315"/>
    </location>
</feature>
<keyword evidence="1" id="KW-0812">Transmembrane</keyword>
<dbReference type="KEGG" id="pce:PECL_1655"/>
<dbReference type="EMBL" id="CP003137">
    <property type="protein sequence ID" value="AEV95872.1"/>
    <property type="molecule type" value="Genomic_DNA"/>
</dbReference>
<accession>G8PB04</accession>
<feature type="transmembrane region" description="Helical" evidence="1">
    <location>
        <begin position="236"/>
        <end position="261"/>
    </location>
</feature>
<dbReference type="eggNOG" id="COG5617">
    <property type="taxonomic scope" value="Bacteria"/>
</dbReference>
<protein>
    <submittedName>
        <fullName evidence="2">Membrane protein</fullName>
    </submittedName>
</protein>
<keyword evidence="1" id="KW-1133">Transmembrane helix</keyword>
<feature type="transmembrane region" description="Helical" evidence="1">
    <location>
        <begin position="167"/>
        <end position="185"/>
    </location>
</feature>
<reference evidence="2 3" key="1">
    <citation type="journal article" date="2012" name="J. Bacteriol.">
        <title>Complete Genome Sequence of the Beer Spoilage Organism Pediococcus claussenii ATCC BAA-344T.</title>
        <authorList>
            <person name="Pittet V."/>
            <person name="Abegunde T."/>
            <person name="Marfleet T."/>
            <person name="Haakensen M."/>
            <person name="Morrow K."/>
            <person name="Jayaprakash T."/>
            <person name="Schroeder K."/>
            <person name="Trost B."/>
            <person name="Byrns S."/>
            <person name="Bergsveinson J."/>
            <person name="Kusalik A."/>
            <person name="Ziola B."/>
        </authorList>
    </citation>
    <scope>NUCLEOTIDE SEQUENCE [LARGE SCALE GENOMIC DNA]</scope>
    <source>
        <strain evidence="2 3">ATCC BAA-344</strain>
    </source>
</reference>
<proteinExistence type="predicted"/>
<feature type="transmembrane region" description="Helical" evidence="1">
    <location>
        <begin position="79"/>
        <end position="100"/>
    </location>
</feature>
<feature type="transmembrane region" description="Helical" evidence="1">
    <location>
        <begin position="321"/>
        <end position="339"/>
    </location>
</feature>
<feature type="transmembrane region" description="Helical" evidence="1">
    <location>
        <begin position="561"/>
        <end position="583"/>
    </location>
</feature>
<evidence type="ECO:0000313" key="2">
    <source>
        <dbReference type="EMBL" id="AEV95872.1"/>
    </source>
</evidence>
<dbReference type="STRING" id="701521.PECL_1655"/>
<dbReference type="Proteomes" id="UP000005444">
    <property type="component" value="Chromosome"/>
</dbReference>
<dbReference type="PATRIC" id="fig|701521.8.peg.1556"/>
<dbReference type="HOGENOM" id="CLU_029426_1_0_9"/>
<name>G8PB04_PEDCP</name>
<feature type="transmembrane region" description="Helical" evidence="1">
    <location>
        <begin position="380"/>
        <end position="401"/>
    </location>
</feature>
<feature type="transmembrane region" description="Helical" evidence="1">
    <location>
        <begin position="191"/>
        <end position="224"/>
    </location>
</feature>
<feature type="transmembrane region" description="Helical" evidence="1">
    <location>
        <begin position="21"/>
        <end position="40"/>
    </location>
</feature>
<evidence type="ECO:0000256" key="1">
    <source>
        <dbReference type="SAM" id="Phobius"/>
    </source>
</evidence>
<organism evidence="2 3">
    <name type="scientific">Pediococcus claussenii (strain ATCC BAA-344 / DSM 14800 / JCM 18046 / KCTC 3811 / LMG 21948 / P06)</name>
    <dbReference type="NCBI Taxonomy" id="701521"/>
    <lineage>
        <taxon>Bacteria</taxon>
        <taxon>Bacillati</taxon>
        <taxon>Bacillota</taxon>
        <taxon>Bacilli</taxon>
        <taxon>Lactobacillales</taxon>
        <taxon>Lactobacillaceae</taxon>
        <taxon>Pediococcus</taxon>
    </lineage>
</organism>
<sequence>MNRVGRHSVPTRNIVRFSGHTLFSLLFIVILAFLSVYSAFSGHFFANSYDGMVHIARIESVFQAVKNFRVPSLINFIGFGHQGLALNAMYPWITLLIFVIPKVILHNVILAFASGFFILNLITIFNTYLLAKYLSDDSWVQWLGVFAYQFNAYHLQVMYARVALGEAFGYAFLPLVLLGLFKIWNHEKSGILYVAFGMSLIANSHVLSLVMAAMFILVVEIIRILQIKASWSEVRFLMYSALLAIVMSIYSIYNIIVFTFYNKMVSPAPSVIALDPGISFSKMMSNDFTQSGNGANMGFAIMMLLGILLISMSQISKPENWSPWILSSVVMLILLQDWFPWSRLIGTPVQLFQFLMRFLVLVAICFTVGLILFFNRTSTAVRPFMVVMSMFIFFIGTMGTYQLHQRFRENYLWAKKHTKPSIKVKTDKLHYLTSNNYEANTGDRQLYEYHLEKSNSVGKVSYKTSGAELIHLNNLRANFDFKGAESFKNLKATDQEAVFGFKQKHARVVKIPVVGYKNVDFSVKVNGKKTVFWRSEGQLKTKLPAGSSKILVSVADSSKHIGLLVISVIGYLFGIFSLILLWMKRGDYDDNVVDY</sequence>
<keyword evidence="1" id="KW-0472">Membrane</keyword>
<dbReference type="RefSeq" id="WP_014216066.1">
    <property type="nucleotide sequence ID" value="NC_016605.1"/>
</dbReference>
<feature type="transmembrane region" description="Helical" evidence="1">
    <location>
        <begin position="351"/>
        <end position="374"/>
    </location>
</feature>
<dbReference type="AlphaFoldDB" id="G8PB04"/>
<feature type="transmembrane region" description="Helical" evidence="1">
    <location>
        <begin position="107"/>
        <end position="127"/>
    </location>
</feature>